<keyword evidence="4 9" id="KW-0808">Transferase</keyword>
<evidence type="ECO:0000256" key="10">
    <source>
        <dbReference type="SAM" id="MobiDB-lite"/>
    </source>
</evidence>
<gene>
    <name evidence="12" type="ORF">R1flu_003780</name>
</gene>
<evidence type="ECO:0000256" key="2">
    <source>
        <dbReference type="ARBA" id="ARBA00013191"/>
    </source>
</evidence>
<organism evidence="12 13">
    <name type="scientific">Riccia fluitans</name>
    <dbReference type="NCBI Taxonomy" id="41844"/>
    <lineage>
        <taxon>Eukaryota</taxon>
        <taxon>Viridiplantae</taxon>
        <taxon>Streptophyta</taxon>
        <taxon>Embryophyta</taxon>
        <taxon>Marchantiophyta</taxon>
        <taxon>Marchantiopsida</taxon>
        <taxon>Marchantiidae</taxon>
        <taxon>Marchantiales</taxon>
        <taxon>Ricciaceae</taxon>
        <taxon>Riccia</taxon>
    </lineage>
</organism>
<evidence type="ECO:0000256" key="8">
    <source>
        <dbReference type="ARBA" id="ARBA00023315"/>
    </source>
</evidence>
<dbReference type="SMART" id="SM00825">
    <property type="entry name" value="PKS_KS"/>
    <property type="match status" value="1"/>
</dbReference>
<feature type="domain" description="Ketosynthase family 3 (KS3)" evidence="11">
    <location>
        <begin position="255"/>
        <end position="665"/>
    </location>
</feature>
<dbReference type="PROSITE" id="PS00606">
    <property type="entry name" value="KS3_1"/>
    <property type="match status" value="1"/>
</dbReference>
<dbReference type="GO" id="GO:0004315">
    <property type="term" value="F:3-oxoacyl-[acyl-carrier-protein] synthase activity"/>
    <property type="evidence" value="ECO:0007669"/>
    <property type="project" value="UniProtKB-EC"/>
</dbReference>
<dbReference type="InterPro" id="IPR016039">
    <property type="entry name" value="Thiolase-like"/>
</dbReference>
<dbReference type="Proteomes" id="UP001605036">
    <property type="component" value="Unassembled WGS sequence"/>
</dbReference>
<dbReference type="Pfam" id="PF02801">
    <property type="entry name" value="Ketoacyl-synt_C"/>
    <property type="match status" value="1"/>
</dbReference>
<keyword evidence="5" id="KW-0276">Fatty acid metabolism</keyword>
<evidence type="ECO:0000256" key="7">
    <source>
        <dbReference type="ARBA" id="ARBA00023160"/>
    </source>
</evidence>
<evidence type="ECO:0000256" key="6">
    <source>
        <dbReference type="ARBA" id="ARBA00023098"/>
    </source>
</evidence>
<keyword evidence="3" id="KW-0444">Lipid biosynthesis</keyword>
<dbReference type="EMBL" id="JBHFFA010000006">
    <property type="protein sequence ID" value="KAL2623575.1"/>
    <property type="molecule type" value="Genomic_DNA"/>
</dbReference>
<dbReference type="InterPro" id="IPR000794">
    <property type="entry name" value="Beta-ketoacyl_synthase"/>
</dbReference>
<evidence type="ECO:0000259" key="11">
    <source>
        <dbReference type="PROSITE" id="PS52004"/>
    </source>
</evidence>
<dbReference type="Gene3D" id="3.40.47.10">
    <property type="match status" value="1"/>
</dbReference>
<evidence type="ECO:0000256" key="1">
    <source>
        <dbReference type="ARBA" id="ARBA00008467"/>
    </source>
</evidence>
<proteinExistence type="inferred from homology"/>
<keyword evidence="6" id="KW-0443">Lipid metabolism</keyword>
<sequence length="672" mass="71220">MVENRLNSSSATLAEGGRGQGKEGKRERRGEEVGRAGRGRGGGEDSGRGAEEASIAGEQSRQEAGCRDSRKRDSDGVLGFSLCTVRLALQVMALAAAAPLCSWLLAAYVSSAVGGLTGDDTPVTGAPGRRSRRRRSARLKQLTGDGWAPFSMAGNFLAGGQAGSLSCGSLVAFCGSSFSGLGSCLTFEGCPEYHKQPQIFADCMPAFFGDGLAGLKPKSLRAARRHPKARAGKAVAIAVQPVRETSEKKKLATKPRRVVVTGMGVVSPLGHNPDSFYENLLAGQSGISEIEGFDCKDFPTRIAGEIKSFSTDGWVAPKFAKRMDKFMLYLLTAGKMAVEDGGITDDVMKELDKTKCGILIGSAMGGMQVFNDAVTALRTSYRKMNPFCVPFATTNMGSAMLAMDLGWMGPNYSISTACATSNFCILSAANHILRGEADVMLSGGSDAAIIPIGLGGFVACRALSQRNSDPTTASRPWDSERDGFVMGEGAGVLLLEELDHAKQRGAKIYAEFLGGSFTCDAYHMTEPHPEGAGVRLCIEKALAHSGVKPQDVNYVNAHATSTRAGDLQEYKALMRVFASNPELKINSTKSMIGHLLGAAGAVEAVATIQAIRTGWVHPTINLQSPEKEVDMNVVVGDKKQRLDIKVALSNSFGFGGHNSSVLFAPYNEKNEN</sequence>
<evidence type="ECO:0000256" key="4">
    <source>
        <dbReference type="ARBA" id="ARBA00022679"/>
    </source>
</evidence>
<evidence type="ECO:0000313" key="13">
    <source>
        <dbReference type="Proteomes" id="UP001605036"/>
    </source>
</evidence>
<evidence type="ECO:0000256" key="5">
    <source>
        <dbReference type="ARBA" id="ARBA00022832"/>
    </source>
</evidence>
<dbReference type="PANTHER" id="PTHR11712">
    <property type="entry name" value="POLYKETIDE SYNTHASE-RELATED"/>
    <property type="match status" value="1"/>
</dbReference>
<name>A0ABD1YA38_9MARC</name>
<dbReference type="InterPro" id="IPR020841">
    <property type="entry name" value="PKS_Beta-ketoAc_synthase_dom"/>
</dbReference>
<dbReference type="InterPro" id="IPR017568">
    <property type="entry name" value="3-oxoacyl-ACP_synth-2"/>
</dbReference>
<feature type="compositionally biased region" description="Polar residues" evidence="10">
    <location>
        <begin position="1"/>
        <end position="12"/>
    </location>
</feature>
<protein>
    <recommendedName>
        <fullName evidence="2">beta-ketoacyl-[acyl-carrier-protein] synthase I</fullName>
        <ecNumber evidence="2">2.3.1.41</ecNumber>
    </recommendedName>
</protein>
<dbReference type="SUPFAM" id="SSF53901">
    <property type="entry name" value="Thiolase-like"/>
    <property type="match status" value="2"/>
</dbReference>
<evidence type="ECO:0000256" key="9">
    <source>
        <dbReference type="RuleBase" id="RU003694"/>
    </source>
</evidence>
<evidence type="ECO:0000256" key="3">
    <source>
        <dbReference type="ARBA" id="ARBA00022516"/>
    </source>
</evidence>
<dbReference type="CDD" id="cd00834">
    <property type="entry name" value="KAS_I_II"/>
    <property type="match status" value="1"/>
</dbReference>
<keyword evidence="7" id="KW-0275">Fatty acid biosynthesis</keyword>
<dbReference type="Pfam" id="PF00109">
    <property type="entry name" value="ketoacyl-synt"/>
    <property type="match status" value="1"/>
</dbReference>
<dbReference type="GO" id="GO:0006633">
    <property type="term" value="P:fatty acid biosynthetic process"/>
    <property type="evidence" value="ECO:0007669"/>
    <property type="project" value="UniProtKB-KW"/>
</dbReference>
<dbReference type="NCBIfam" id="TIGR03150">
    <property type="entry name" value="fabF"/>
    <property type="match status" value="1"/>
</dbReference>
<comment type="similarity">
    <text evidence="1 9">Belongs to the thiolase-like superfamily. Beta-ketoacyl-ACP synthases family.</text>
</comment>
<accession>A0ABD1YA38</accession>
<dbReference type="PANTHER" id="PTHR11712:SF332">
    <property type="entry name" value="3-OXOACYL-[ACYL-CARRIER-PROTEIN] SYNTHASE II, CHLOROPLASTIC"/>
    <property type="match status" value="1"/>
</dbReference>
<dbReference type="FunFam" id="3.40.47.10:FF:000036">
    <property type="entry name" value="3-oxoacyl-[acyl-carrier-protein] synthase II chloroplastic"/>
    <property type="match status" value="1"/>
</dbReference>
<reference evidence="12 13" key="1">
    <citation type="submission" date="2024-09" db="EMBL/GenBank/DDBJ databases">
        <title>Chromosome-scale assembly of Riccia fluitans.</title>
        <authorList>
            <person name="Paukszto L."/>
            <person name="Sawicki J."/>
            <person name="Karawczyk K."/>
            <person name="Piernik-Szablinska J."/>
            <person name="Szczecinska M."/>
            <person name="Mazdziarz M."/>
        </authorList>
    </citation>
    <scope>NUCLEOTIDE SEQUENCE [LARGE SCALE GENOMIC DNA]</scope>
    <source>
        <strain evidence="12">Rf_01</strain>
        <tissue evidence="12">Aerial parts of the thallus</tissue>
    </source>
</reference>
<dbReference type="InterPro" id="IPR018201">
    <property type="entry name" value="Ketoacyl_synth_AS"/>
</dbReference>
<dbReference type="EC" id="2.3.1.41" evidence="2"/>
<dbReference type="PROSITE" id="PS52004">
    <property type="entry name" value="KS3_2"/>
    <property type="match status" value="1"/>
</dbReference>
<keyword evidence="8" id="KW-0012">Acyltransferase</keyword>
<keyword evidence="13" id="KW-1185">Reference proteome</keyword>
<evidence type="ECO:0000313" key="12">
    <source>
        <dbReference type="EMBL" id="KAL2623575.1"/>
    </source>
</evidence>
<dbReference type="NCBIfam" id="NF004970">
    <property type="entry name" value="PRK06333.1"/>
    <property type="match status" value="1"/>
</dbReference>
<comment type="caution">
    <text evidence="12">The sequence shown here is derived from an EMBL/GenBank/DDBJ whole genome shotgun (WGS) entry which is preliminary data.</text>
</comment>
<dbReference type="AlphaFoldDB" id="A0ABD1YA38"/>
<dbReference type="InterPro" id="IPR014031">
    <property type="entry name" value="Ketoacyl_synth_C"/>
</dbReference>
<dbReference type="NCBIfam" id="NF005589">
    <property type="entry name" value="PRK07314.1"/>
    <property type="match status" value="1"/>
</dbReference>
<feature type="compositionally biased region" description="Basic and acidic residues" evidence="10">
    <location>
        <begin position="20"/>
        <end position="51"/>
    </location>
</feature>
<dbReference type="InterPro" id="IPR014030">
    <property type="entry name" value="Ketoacyl_synth_N"/>
</dbReference>
<feature type="region of interest" description="Disordered" evidence="10">
    <location>
        <begin position="1"/>
        <end position="74"/>
    </location>
</feature>
<feature type="compositionally biased region" description="Basic and acidic residues" evidence="10">
    <location>
        <begin position="60"/>
        <end position="74"/>
    </location>
</feature>